<accession>A0A8J3PPI9</accession>
<dbReference type="InterPro" id="IPR035906">
    <property type="entry name" value="MetI-like_sf"/>
</dbReference>
<dbReference type="InterPro" id="IPR000515">
    <property type="entry name" value="MetI-like"/>
</dbReference>
<evidence type="ECO:0000313" key="9">
    <source>
        <dbReference type="EMBL" id="GIG77716.1"/>
    </source>
</evidence>
<dbReference type="PANTHER" id="PTHR43163:SF6">
    <property type="entry name" value="DIPEPTIDE TRANSPORT SYSTEM PERMEASE PROTEIN DPPB-RELATED"/>
    <property type="match status" value="1"/>
</dbReference>
<name>A0A8J3PPI9_9ACTN</name>
<evidence type="ECO:0000256" key="1">
    <source>
        <dbReference type="ARBA" id="ARBA00004651"/>
    </source>
</evidence>
<dbReference type="PANTHER" id="PTHR43163">
    <property type="entry name" value="DIPEPTIDE TRANSPORT SYSTEM PERMEASE PROTEIN DPPB-RELATED"/>
    <property type="match status" value="1"/>
</dbReference>
<dbReference type="Gene3D" id="1.10.3720.10">
    <property type="entry name" value="MetI-like"/>
    <property type="match status" value="1"/>
</dbReference>
<keyword evidence="4 7" id="KW-0812">Transmembrane</keyword>
<dbReference type="EMBL" id="BONV01000002">
    <property type="protein sequence ID" value="GIG77716.1"/>
    <property type="molecule type" value="Genomic_DNA"/>
</dbReference>
<comment type="subcellular location">
    <subcellularLocation>
        <location evidence="1 7">Cell membrane</location>
        <topology evidence="1 7">Multi-pass membrane protein</topology>
    </subcellularLocation>
</comment>
<dbReference type="AlphaFoldDB" id="A0A8J3PPI9"/>
<feature type="transmembrane region" description="Helical" evidence="7">
    <location>
        <begin position="155"/>
        <end position="179"/>
    </location>
</feature>
<feature type="transmembrane region" description="Helical" evidence="7">
    <location>
        <begin position="293"/>
        <end position="319"/>
    </location>
</feature>
<feature type="transmembrane region" description="Helical" evidence="7">
    <location>
        <begin position="24"/>
        <end position="46"/>
    </location>
</feature>
<dbReference type="GO" id="GO:0071916">
    <property type="term" value="F:dipeptide transmembrane transporter activity"/>
    <property type="evidence" value="ECO:0007669"/>
    <property type="project" value="TreeGrafter"/>
</dbReference>
<evidence type="ECO:0000256" key="2">
    <source>
        <dbReference type="ARBA" id="ARBA00022448"/>
    </source>
</evidence>
<dbReference type="Proteomes" id="UP000630097">
    <property type="component" value="Unassembled WGS sequence"/>
</dbReference>
<keyword evidence="6 7" id="KW-0472">Membrane</keyword>
<dbReference type="PROSITE" id="PS50928">
    <property type="entry name" value="ABC_TM1"/>
    <property type="match status" value="1"/>
</dbReference>
<dbReference type="SUPFAM" id="SSF161098">
    <property type="entry name" value="MetI-like"/>
    <property type="match status" value="1"/>
</dbReference>
<feature type="domain" description="ABC transmembrane type-1" evidence="8">
    <location>
        <begin position="117"/>
        <end position="316"/>
    </location>
</feature>
<dbReference type="RefSeq" id="WP_239114718.1">
    <property type="nucleotide sequence ID" value="NZ_BAABHH010000002.1"/>
</dbReference>
<evidence type="ECO:0000256" key="3">
    <source>
        <dbReference type="ARBA" id="ARBA00022475"/>
    </source>
</evidence>
<dbReference type="GO" id="GO:0005886">
    <property type="term" value="C:plasma membrane"/>
    <property type="evidence" value="ECO:0007669"/>
    <property type="project" value="UniProtKB-SubCell"/>
</dbReference>
<dbReference type="InterPro" id="IPR045621">
    <property type="entry name" value="BPD_transp_1_N"/>
</dbReference>
<dbReference type="Pfam" id="PF00528">
    <property type="entry name" value="BPD_transp_1"/>
    <property type="match status" value="1"/>
</dbReference>
<keyword evidence="10" id="KW-1185">Reference proteome</keyword>
<evidence type="ECO:0000256" key="7">
    <source>
        <dbReference type="RuleBase" id="RU363032"/>
    </source>
</evidence>
<evidence type="ECO:0000256" key="6">
    <source>
        <dbReference type="ARBA" id="ARBA00023136"/>
    </source>
</evidence>
<comment type="caution">
    <text evidence="9">The sequence shown here is derived from an EMBL/GenBank/DDBJ whole genome shotgun (WGS) entry which is preliminary data.</text>
</comment>
<organism evidence="9 10">
    <name type="scientific">Planotetraspora kaengkrachanensis</name>
    <dbReference type="NCBI Taxonomy" id="575193"/>
    <lineage>
        <taxon>Bacteria</taxon>
        <taxon>Bacillati</taxon>
        <taxon>Actinomycetota</taxon>
        <taxon>Actinomycetes</taxon>
        <taxon>Streptosporangiales</taxon>
        <taxon>Streptosporangiaceae</taxon>
        <taxon>Planotetraspora</taxon>
    </lineage>
</organism>
<feature type="transmembrane region" description="Helical" evidence="7">
    <location>
        <begin position="191"/>
        <end position="212"/>
    </location>
</feature>
<keyword evidence="5 7" id="KW-1133">Transmembrane helix</keyword>
<proteinExistence type="inferred from homology"/>
<dbReference type="Pfam" id="PF19300">
    <property type="entry name" value="BPD_transp_1_N"/>
    <property type="match status" value="1"/>
</dbReference>
<comment type="similarity">
    <text evidence="7">Belongs to the binding-protein-dependent transport system permease family.</text>
</comment>
<feature type="transmembrane region" description="Helical" evidence="7">
    <location>
        <begin position="248"/>
        <end position="273"/>
    </location>
</feature>
<evidence type="ECO:0000313" key="10">
    <source>
        <dbReference type="Proteomes" id="UP000630097"/>
    </source>
</evidence>
<protein>
    <submittedName>
        <fullName evidence="9">ABC transporter permease</fullName>
    </submittedName>
</protein>
<evidence type="ECO:0000256" key="4">
    <source>
        <dbReference type="ARBA" id="ARBA00022692"/>
    </source>
</evidence>
<feature type="transmembrane region" description="Helical" evidence="7">
    <location>
        <begin position="123"/>
        <end position="143"/>
    </location>
</feature>
<keyword evidence="3" id="KW-1003">Cell membrane</keyword>
<dbReference type="CDD" id="cd06261">
    <property type="entry name" value="TM_PBP2"/>
    <property type="match status" value="1"/>
</dbReference>
<keyword evidence="2 7" id="KW-0813">Transport</keyword>
<gene>
    <name evidence="9" type="primary">ddpB</name>
    <name evidence="9" type="ORF">Pka01_08430</name>
</gene>
<evidence type="ECO:0000256" key="5">
    <source>
        <dbReference type="ARBA" id="ARBA00022989"/>
    </source>
</evidence>
<reference evidence="9 10" key="1">
    <citation type="submission" date="2021-01" db="EMBL/GenBank/DDBJ databases">
        <title>Whole genome shotgun sequence of Planotetraspora kaengkrachanensis NBRC 104272.</title>
        <authorList>
            <person name="Komaki H."/>
            <person name="Tamura T."/>
        </authorList>
    </citation>
    <scope>NUCLEOTIDE SEQUENCE [LARGE SCALE GENOMIC DNA]</scope>
    <source>
        <strain evidence="9 10">NBRC 104272</strain>
    </source>
</reference>
<sequence>MTALGTTGTRLAVRPTAVAIAKRIGVRLIAGVGVLWGAATLSFIALHVTAGDAALSTVAGQGANPTKEVLDQVRRDLGLDQPLYHQYLDYLGRLLHGDLGRSYQQRISVSQAIGEQLGQTVQLAVAAAVVAVLLAIAAAVLTARRRPWRSIASGVELTLSATPTFVIGIVLLIVFSFTLKVLPVSGNDGPRALILPTLTLALPIGAVLAQVLRSELEEVLEQPFILTARTRGMRDTVVRVRHALRHALVQIVTMSGFVVGGLLGGAVITETLFVRQGVGQLMLSAVTTKDIPMVLGLVVFAAFVYVLVNLLVDIAYTLIDPRLVTR</sequence>
<evidence type="ECO:0000259" key="8">
    <source>
        <dbReference type="PROSITE" id="PS50928"/>
    </source>
</evidence>